<feature type="region of interest" description="Disordered" evidence="1">
    <location>
        <begin position="1"/>
        <end position="68"/>
    </location>
</feature>
<feature type="compositionally biased region" description="Low complexity" evidence="1">
    <location>
        <begin position="29"/>
        <end position="46"/>
    </location>
</feature>
<protein>
    <submittedName>
        <fullName evidence="2">Uncharacterized protein</fullName>
    </submittedName>
</protein>
<evidence type="ECO:0000313" key="3">
    <source>
        <dbReference type="Proteomes" id="UP000556329"/>
    </source>
</evidence>
<feature type="compositionally biased region" description="Basic and acidic residues" evidence="1">
    <location>
        <begin position="55"/>
        <end position="68"/>
    </location>
</feature>
<evidence type="ECO:0000313" key="2">
    <source>
        <dbReference type="EMBL" id="MBB6409366.1"/>
    </source>
</evidence>
<proteinExistence type="predicted"/>
<accession>A0A841P2H6</accession>
<keyword evidence="3" id="KW-1185">Reference proteome</keyword>
<sequence>MLKASNNREMARQAARALHNGMTDKEDAAITAAALADPDAQPLPDYLPRKPKTSAGERHTDGDSDADR</sequence>
<dbReference type="EMBL" id="JACHEF010000002">
    <property type="protein sequence ID" value="MBB6409366.1"/>
    <property type="molecule type" value="Genomic_DNA"/>
</dbReference>
<gene>
    <name evidence="2" type="ORF">HNQ71_002031</name>
</gene>
<evidence type="ECO:0000256" key="1">
    <source>
        <dbReference type="SAM" id="MobiDB-lite"/>
    </source>
</evidence>
<organism evidence="2 3">
    <name type="scientific">Mesorhizobium sangaii</name>
    <dbReference type="NCBI Taxonomy" id="505389"/>
    <lineage>
        <taxon>Bacteria</taxon>
        <taxon>Pseudomonadati</taxon>
        <taxon>Pseudomonadota</taxon>
        <taxon>Alphaproteobacteria</taxon>
        <taxon>Hyphomicrobiales</taxon>
        <taxon>Phyllobacteriaceae</taxon>
        <taxon>Mesorhizobium</taxon>
    </lineage>
</organism>
<dbReference type="RefSeq" id="WP_184872429.1">
    <property type="nucleotide sequence ID" value="NZ_JACHEF010000002.1"/>
</dbReference>
<name>A0A841P2H6_9HYPH</name>
<dbReference type="Proteomes" id="UP000556329">
    <property type="component" value="Unassembled WGS sequence"/>
</dbReference>
<comment type="caution">
    <text evidence="2">The sequence shown here is derived from an EMBL/GenBank/DDBJ whole genome shotgun (WGS) entry which is preliminary data.</text>
</comment>
<dbReference type="AlphaFoldDB" id="A0A841P2H6"/>
<reference evidence="2 3" key="1">
    <citation type="submission" date="2020-08" db="EMBL/GenBank/DDBJ databases">
        <title>Genomic Encyclopedia of Type Strains, Phase IV (KMG-IV): sequencing the most valuable type-strain genomes for metagenomic binning, comparative biology and taxonomic classification.</title>
        <authorList>
            <person name="Goeker M."/>
        </authorList>
    </citation>
    <scope>NUCLEOTIDE SEQUENCE [LARGE SCALE GENOMIC DNA]</scope>
    <source>
        <strain evidence="2 3">DSM 100039</strain>
    </source>
</reference>